<evidence type="ECO:0000313" key="2">
    <source>
        <dbReference type="Proteomes" id="UP000828941"/>
    </source>
</evidence>
<proteinExistence type="predicted"/>
<gene>
    <name evidence="1" type="ORF">L6164_025231</name>
</gene>
<keyword evidence="2" id="KW-1185">Reference proteome</keyword>
<accession>A0ACB9M0C8</accession>
<evidence type="ECO:0000313" key="1">
    <source>
        <dbReference type="EMBL" id="KAI4317358.1"/>
    </source>
</evidence>
<sequence>MIPPQEESLVYDVRLSSVGPGHISGSDQFHNPSGLDLAMKLHYLRVVYFFESEAAKDLTIMKIKESMFYWLIPHFIACGRFRKTESGRPFIKCNDCGARFIEAKCRKTLDEWLEMKDWPLYKLLVSQQVIGPELSFSPLVLLQVTFFKCGGMSIGLSWAHVLGDPLSASEFMKTWGQFISGLRPNIPSNIPRSAPLTEEPQNHPEPEKDPVSTKRVNPVGDHWIPANNCKMDTFSFHLTSSQLNYLQAQFWGPNIEEIPHFESLCAVIWRCIAKIREGSEPNRVTICRKDPYNHRGHDIIGNKQLISKVETNFSIANADLRKLASMLADEGVDERKEIDKAVENDQGVTDFFVYGANLTFLDLEDAHLYGLELKGLKPKFVYCTLQGVGDEGAIVVLPWPKGSITNGNEGRFVTIILPEDQLGKLKTMLKDNGLLLNGDLE</sequence>
<reference evidence="1 2" key="1">
    <citation type="journal article" date="2022" name="DNA Res.">
        <title>Chromosomal-level genome assembly of the orchid tree Bauhinia variegata (Leguminosae; Cercidoideae) supports the allotetraploid origin hypothesis of Bauhinia.</title>
        <authorList>
            <person name="Zhong Y."/>
            <person name="Chen Y."/>
            <person name="Zheng D."/>
            <person name="Pang J."/>
            <person name="Liu Y."/>
            <person name="Luo S."/>
            <person name="Meng S."/>
            <person name="Qian L."/>
            <person name="Wei D."/>
            <person name="Dai S."/>
            <person name="Zhou R."/>
        </authorList>
    </citation>
    <scope>NUCLEOTIDE SEQUENCE [LARGE SCALE GENOMIC DNA]</scope>
    <source>
        <strain evidence="1">BV-YZ2020</strain>
    </source>
</reference>
<protein>
    <submittedName>
        <fullName evidence="1">Uncharacterized protein</fullName>
    </submittedName>
</protein>
<organism evidence="1 2">
    <name type="scientific">Bauhinia variegata</name>
    <name type="common">Purple orchid tree</name>
    <name type="synonym">Phanera variegata</name>
    <dbReference type="NCBI Taxonomy" id="167791"/>
    <lineage>
        <taxon>Eukaryota</taxon>
        <taxon>Viridiplantae</taxon>
        <taxon>Streptophyta</taxon>
        <taxon>Embryophyta</taxon>
        <taxon>Tracheophyta</taxon>
        <taxon>Spermatophyta</taxon>
        <taxon>Magnoliopsida</taxon>
        <taxon>eudicotyledons</taxon>
        <taxon>Gunneridae</taxon>
        <taxon>Pentapetalae</taxon>
        <taxon>rosids</taxon>
        <taxon>fabids</taxon>
        <taxon>Fabales</taxon>
        <taxon>Fabaceae</taxon>
        <taxon>Cercidoideae</taxon>
        <taxon>Cercideae</taxon>
        <taxon>Bauhiniinae</taxon>
        <taxon>Bauhinia</taxon>
    </lineage>
</organism>
<dbReference type="Proteomes" id="UP000828941">
    <property type="component" value="Chromosome 10"/>
</dbReference>
<dbReference type="EMBL" id="CM039435">
    <property type="protein sequence ID" value="KAI4317358.1"/>
    <property type="molecule type" value="Genomic_DNA"/>
</dbReference>
<comment type="caution">
    <text evidence="1">The sequence shown here is derived from an EMBL/GenBank/DDBJ whole genome shotgun (WGS) entry which is preliminary data.</text>
</comment>
<name>A0ACB9M0C8_BAUVA</name>